<dbReference type="PIRSF" id="PIRSF014972">
    <property type="entry name" value="FlK"/>
    <property type="match status" value="1"/>
</dbReference>
<dbReference type="RefSeq" id="WP_013780255.1">
    <property type="nucleotide sequence ID" value="NC_015520.1"/>
</dbReference>
<evidence type="ECO:0000313" key="4">
    <source>
        <dbReference type="EMBL" id="AEE95822.1"/>
    </source>
</evidence>
<dbReference type="KEGG" id="mas:Mahau_0619"/>
<evidence type="ECO:0000256" key="2">
    <source>
        <dbReference type="PIRSR" id="PIRSR014972-2"/>
    </source>
</evidence>
<dbReference type="SUPFAM" id="SSF54637">
    <property type="entry name" value="Thioesterase/thiol ester dehydrase-isomerase"/>
    <property type="match status" value="1"/>
</dbReference>
<feature type="active site" evidence="1">
    <location>
        <position position="46"/>
    </location>
</feature>
<name>F4A004_MAHA5</name>
<feature type="binding site" evidence="2">
    <location>
        <position position="116"/>
    </location>
    <ligand>
        <name>substrate</name>
    </ligand>
</feature>
<dbReference type="InterPro" id="IPR029069">
    <property type="entry name" value="HotDog_dom_sf"/>
</dbReference>
<dbReference type="EMBL" id="CP002360">
    <property type="protein sequence ID" value="AEE95822.1"/>
    <property type="molecule type" value="Genomic_DNA"/>
</dbReference>
<dbReference type="PANTHER" id="PTHR36934:SF1">
    <property type="entry name" value="THIOESTERASE DOMAIN-CONTAINING PROTEIN"/>
    <property type="match status" value="1"/>
</dbReference>
<keyword evidence="5" id="KW-1185">Reference proteome</keyword>
<feature type="active site" evidence="1">
    <location>
        <position position="72"/>
    </location>
</feature>
<accession>F4A004</accession>
<feature type="domain" description="Fluoroacetyl-CoA-specific thioesterase-like" evidence="3">
    <location>
        <begin position="19"/>
        <end position="121"/>
    </location>
</feature>
<dbReference type="Gene3D" id="3.10.129.10">
    <property type="entry name" value="Hotdog Thioesterase"/>
    <property type="match status" value="1"/>
</dbReference>
<dbReference type="HOGENOM" id="CLU_119426_0_1_9"/>
<reference evidence="5" key="1">
    <citation type="submission" date="2010-11" db="EMBL/GenBank/DDBJ databases">
        <title>The complete genome of Mahella australiensis DSM 15567.</title>
        <authorList>
            <consortium name="US DOE Joint Genome Institute (JGI-PGF)"/>
            <person name="Lucas S."/>
            <person name="Copeland A."/>
            <person name="Lapidus A."/>
            <person name="Bruce D."/>
            <person name="Goodwin L."/>
            <person name="Pitluck S."/>
            <person name="Kyrpides N."/>
            <person name="Mavromatis K."/>
            <person name="Pagani I."/>
            <person name="Ivanova N."/>
            <person name="Teshima H."/>
            <person name="Brettin T."/>
            <person name="Detter J.C."/>
            <person name="Han C."/>
            <person name="Tapia R."/>
            <person name="Land M."/>
            <person name="Hauser L."/>
            <person name="Markowitz V."/>
            <person name="Cheng J.-F."/>
            <person name="Hugenholtz P."/>
            <person name="Woyke T."/>
            <person name="Wu D."/>
            <person name="Spring S."/>
            <person name="Pukall R."/>
            <person name="Steenblock K."/>
            <person name="Schneider S."/>
            <person name="Klenk H.-P."/>
            <person name="Eisen J.A."/>
        </authorList>
    </citation>
    <scope>NUCLEOTIDE SEQUENCE [LARGE SCALE GENOMIC DNA]</scope>
    <source>
        <strain evidence="5">DSM 15567 / CIP 107919 / 50-1 BON</strain>
    </source>
</reference>
<dbReference type="AlphaFoldDB" id="F4A004"/>
<dbReference type="InterPro" id="IPR025540">
    <property type="entry name" value="FlK"/>
</dbReference>
<feature type="binding site" evidence="2">
    <location>
        <position position="65"/>
    </location>
    <ligand>
        <name>CoA</name>
        <dbReference type="ChEBI" id="CHEBI:57287"/>
    </ligand>
</feature>
<dbReference type="STRING" id="697281.Mahau_0619"/>
<dbReference type="Pfam" id="PF22636">
    <property type="entry name" value="FlK"/>
    <property type="match status" value="1"/>
</dbReference>
<dbReference type="eggNOG" id="COG5496">
    <property type="taxonomic scope" value="Bacteria"/>
</dbReference>
<dbReference type="InterPro" id="IPR054485">
    <property type="entry name" value="FlK-like_dom"/>
</dbReference>
<protein>
    <submittedName>
        <fullName evidence="4">Thioesterase superfamily</fullName>
    </submittedName>
</protein>
<dbReference type="PANTHER" id="PTHR36934">
    <property type="entry name" value="BLR0278 PROTEIN"/>
    <property type="match status" value="1"/>
</dbReference>
<gene>
    <name evidence="4" type="ordered locus">Mahau_0619</name>
</gene>
<dbReference type="Proteomes" id="UP000008457">
    <property type="component" value="Chromosome"/>
</dbReference>
<sequence>MDQEFHIQIGLCAAVETIVAEKDTAITFGSGAISVFATPSMIALMEKAALSAVDLHLPKGYATVGTRIEVEHIAATPVGMKVRADAELIEINGRALTFKVRAFDENEMIGQGVHQRYIVNIERFINKANSKFKRER</sequence>
<organism evidence="4 5">
    <name type="scientific">Mahella australiensis (strain DSM 15567 / CIP 107919 / 50-1 BON)</name>
    <dbReference type="NCBI Taxonomy" id="697281"/>
    <lineage>
        <taxon>Bacteria</taxon>
        <taxon>Bacillati</taxon>
        <taxon>Bacillota</taxon>
        <taxon>Clostridia</taxon>
        <taxon>Thermoanaerobacterales</taxon>
        <taxon>Thermoanaerobacterales Family IV. Incertae Sedis</taxon>
        <taxon>Mahella</taxon>
    </lineage>
</organism>
<proteinExistence type="predicted"/>
<evidence type="ECO:0000259" key="3">
    <source>
        <dbReference type="Pfam" id="PF22636"/>
    </source>
</evidence>
<feature type="binding site" evidence="2">
    <location>
        <position position="65"/>
    </location>
    <ligand>
        <name>substrate</name>
    </ligand>
</feature>
<evidence type="ECO:0000313" key="5">
    <source>
        <dbReference type="Proteomes" id="UP000008457"/>
    </source>
</evidence>
<evidence type="ECO:0000256" key="1">
    <source>
        <dbReference type="PIRSR" id="PIRSR014972-1"/>
    </source>
</evidence>
<reference evidence="4 5" key="2">
    <citation type="journal article" date="2011" name="Stand. Genomic Sci.">
        <title>Complete genome sequence of Mahella australiensis type strain (50-1 BON).</title>
        <authorList>
            <person name="Sikorski J."/>
            <person name="Teshima H."/>
            <person name="Nolan M."/>
            <person name="Lucas S."/>
            <person name="Hammon N."/>
            <person name="Deshpande S."/>
            <person name="Cheng J.F."/>
            <person name="Pitluck S."/>
            <person name="Liolios K."/>
            <person name="Pagani I."/>
            <person name="Ivanova N."/>
            <person name="Huntemann M."/>
            <person name="Mavromatis K."/>
            <person name="Ovchinikova G."/>
            <person name="Pati A."/>
            <person name="Tapia R."/>
            <person name="Han C."/>
            <person name="Goodwin L."/>
            <person name="Chen A."/>
            <person name="Palaniappan K."/>
            <person name="Land M."/>
            <person name="Hauser L."/>
            <person name="Ngatchou-Djao O.D."/>
            <person name="Rohde M."/>
            <person name="Pukall R."/>
            <person name="Spring S."/>
            <person name="Abt B."/>
            <person name="Goker M."/>
            <person name="Detter J.C."/>
            <person name="Woyke T."/>
            <person name="Bristow J."/>
            <person name="Markowitz V."/>
            <person name="Hugenholtz P."/>
            <person name="Eisen J.A."/>
            <person name="Kyrpides N.C."/>
            <person name="Klenk H.P."/>
            <person name="Lapidus A."/>
        </authorList>
    </citation>
    <scope>NUCLEOTIDE SEQUENCE [LARGE SCALE GENOMIC DNA]</scope>
    <source>
        <strain evidence="5">DSM 15567 / CIP 107919 / 50-1 BON</strain>
    </source>
</reference>
<feature type="active site" evidence="1">
    <location>
        <position position="38"/>
    </location>
</feature>